<reference evidence="2" key="1">
    <citation type="journal article" date="2011" name="Nat. Biotechnol.">
        <title>The genomic sequence of the Chinese hamster ovary (CHO)-K1 cell line.</title>
        <authorList>
            <person name="Xu X."/>
            <person name="Nagarajan H."/>
            <person name="Lewis N.E."/>
            <person name="Pan S."/>
            <person name="Cai Z."/>
            <person name="Liu X."/>
            <person name="Chen W."/>
            <person name="Xie M."/>
            <person name="Wang W."/>
            <person name="Hammond S."/>
            <person name="Andersen M.R."/>
            <person name="Neff N."/>
            <person name="Passarelli B."/>
            <person name="Koh W."/>
            <person name="Fan H.C."/>
            <person name="Wang J."/>
            <person name="Gui Y."/>
            <person name="Lee K.H."/>
            <person name="Betenbaugh M.J."/>
            <person name="Quake S.R."/>
            <person name="Famili I."/>
            <person name="Palsson B.O."/>
            <person name="Wang J."/>
        </authorList>
    </citation>
    <scope>NUCLEOTIDE SEQUENCE [LARGE SCALE GENOMIC DNA]</scope>
    <source>
        <strain evidence="2">CHO K1 cell line</strain>
    </source>
</reference>
<dbReference type="EMBL" id="JH000392">
    <property type="protein sequence ID" value="EGV96934.1"/>
    <property type="molecule type" value="Genomic_DNA"/>
</dbReference>
<sequence>MNKPKIHGEQLQCRLIHPLCTGNSRGRGLIQKCNWCCDYSNTLLLLVVLRLAHASFLNV</sequence>
<dbReference type="InParanoid" id="G3HHW7"/>
<name>G3HHW7_CRIGR</name>
<evidence type="ECO:0000313" key="1">
    <source>
        <dbReference type="EMBL" id="EGV96934.1"/>
    </source>
</evidence>
<accession>G3HHW7</accession>
<proteinExistence type="predicted"/>
<protein>
    <submittedName>
        <fullName evidence="1">Uncharacterized protein</fullName>
    </submittedName>
</protein>
<organism evidence="1 2">
    <name type="scientific">Cricetulus griseus</name>
    <name type="common">Chinese hamster</name>
    <name type="synonym">Cricetulus barabensis griseus</name>
    <dbReference type="NCBI Taxonomy" id="10029"/>
    <lineage>
        <taxon>Eukaryota</taxon>
        <taxon>Metazoa</taxon>
        <taxon>Chordata</taxon>
        <taxon>Craniata</taxon>
        <taxon>Vertebrata</taxon>
        <taxon>Euteleostomi</taxon>
        <taxon>Mammalia</taxon>
        <taxon>Eutheria</taxon>
        <taxon>Euarchontoglires</taxon>
        <taxon>Glires</taxon>
        <taxon>Rodentia</taxon>
        <taxon>Myomorpha</taxon>
        <taxon>Muroidea</taxon>
        <taxon>Cricetidae</taxon>
        <taxon>Cricetinae</taxon>
        <taxon>Cricetulus</taxon>
    </lineage>
</organism>
<dbReference type="AlphaFoldDB" id="G3HHW7"/>
<gene>
    <name evidence="1" type="ORF">I79_010228</name>
</gene>
<evidence type="ECO:0000313" key="2">
    <source>
        <dbReference type="Proteomes" id="UP000001075"/>
    </source>
</evidence>
<dbReference type="Proteomes" id="UP000001075">
    <property type="component" value="Unassembled WGS sequence"/>
</dbReference>